<keyword evidence="4" id="KW-0809">Transit peptide</keyword>
<dbReference type="SUPFAM" id="SSF51230">
    <property type="entry name" value="Single hybrid motif"/>
    <property type="match status" value="1"/>
</dbReference>
<evidence type="ECO:0000256" key="8">
    <source>
        <dbReference type="ARBA" id="ARBA00083110"/>
    </source>
</evidence>
<dbReference type="Pfam" id="PF02817">
    <property type="entry name" value="E3_binding"/>
    <property type="match status" value="1"/>
</dbReference>
<evidence type="ECO:0000256" key="4">
    <source>
        <dbReference type="ARBA" id="ARBA00022946"/>
    </source>
</evidence>
<dbReference type="GO" id="GO:0005759">
    <property type="term" value="C:mitochondrial matrix"/>
    <property type="evidence" value="ECO:0007669"/>
    <property type="project" value="UniProtKB-SubCell"/>
</dbReference>
<comment type="subunit">
    <text evidence="7">Eukaryotic pyruvate dehydrogenase (PDH) complexes are organized as a core consisting of the oligomeric dihydrolipoamide acetyl-transferase (E2), around which are arranged multiple copies of pyruvate dehydrogenase (E1), dihydrolipoamide dehydrogenase (E3) and protein X (E3BP) bound by non-covalent bonds.</text>
</comment>
<dbReference type="EMBL" id="CR382136">
    <property type="protein sequence ID" value="CAG86875.2"/>
    <property type="molecule type" value="Genomic_DNA"/>
</dbReference>
<evidence type="ECO:0000256" key="5">
    <source>
        <dbReference type="ARBA" id="ARBA00023128"/>
    </source>
</evidence>
<dbReference type="CDD" id="cd06849">
    <property type="entry name" value="lipoyl_domain"/>
    <property type="match status" value="1"/>
</dbReference>
<dbReference type="InterPro" id="IPR011053">
    <property type="entry name" value="Single_hybrid_motif"/>
</dbReference>
<evidence type="ECO:0000256" key="6">
    <source>
        <dbReference type="ARBA" id="ARBA00059875"/>
    </source>
</evidence>
<dbReference type="FunFam" id="4.10.320.10:FF:000017">
    <property type="entry name" value="Pyruvate dehydrogenase complex protein X component, mitochondrial"/>
    <property type="match status" value="1"/>
</dbReference>
<proteinExistence type="inferred from homology"/>
<evidence type="ECO:0000256" key="9">
    <source>
        <dbReference type="SAM" id="MobiDB-lite"/>
    </source>
</evidence>
<evidence type="ECO:0000256" key="2">
    <source>
        <dbReference type="ARBA" id="ARBA00007317"/>
    </source>
</evidence>
<evidence type="ECO:0000313" key="13">
    <source>
        <dbReference type="Proteomes" id="UP000000599"/>
    </source>
</evidence>
<keyword evidence="13" id="KW-1185">Reference proteome</keyword>
<keyword evidence="5" id="KW-0496">Mitochondrion</keyword>
<name>Q6BST9_DEBHA</name>
<dbReference type="FunFam" id="2.40.50.100:FF:000010">
    <property type="entry name" value="Acetyltransferase component of pyruvate dehydrogenase complex"/>
    <property type="match status" value="1"/>
</dbReference>
<dbReference type="PROSITE" id="PS50968">
    <property type="entry name" value="BIOTINYL_LIPOYL"/>
    <property type="match status" value="1"/>
</dbReference>
<evidence type="ECO:0000313" key="12">
    <source>
        <dbReference type="EMBL" id="CAG86875.2"/>
    </source>
</evidence>
<feature type="domain" description="Peripheral subunit-binding (PSBD)" evidence="11">
    <location>
        <begin position="182"/>
        <end position="223"/>
    </location>
</feature>
<comment type="subcellular location">
    <subcellularLocation>
        <location evidence="1">Mitochondrion matrix</location>
    </subcellularLocation>
</comment>
<dbReference type="Proteomes" id="UP000000599">
    <property type="component" value="Chromosome D"/>
</dbReference>
<feature type="compositionally biased region" description="Polar residues" evidence="9">
    <location>
        <begin position="167"/>
        <end position="180"/>
    </location>
</feature>
<dbReference type="PROSITE" id="PS51826">
    <property type="entry name" value="PSBD"/>
    <property type="match status" value="1"/>
</dbReference>
<dbReference type="FunCoup" id="Q6BST9">
    <property type="interactions" value="125"/>
</dbReference>
<dbReference type="OrthoDB" id="202158at2759"/>
<dbReference type="AlphaFoldDB" id="Q6BST9"/>
<dbReference type="OMA" id="NRFEVYD"/>
<keyword evidence="3" id="KW-0450">Lipoyl</keyword>
<dbReference type="eggNOG" id="KOG0557">
    <property type="taxonomic scope" value="Eukaryota"/>
</dbReference>
<dbReference type="Gene3D" id="2.40.50.100">
    <property type="match status" value="1"/>
</dbReference>
<dbReference type="PROSITE" id="PS00189">
    <property type="entry name" value="LIPOYL"/>
    <property type="match status" value="1"/>
</dbReference>
<feature type="compositionally biased region" description="Basic and acidic residues" evidence="9">
    <location>
        <begin position="120"/>
        <end position="166"/>
    </location>
</feature>
<dbReference type="InterPro" id="IPR004167">
    <property type="entry name" value="PSBD"/>
</dbReference>
<dbReference type="InterPro" id="IPR000089">
    <property type="entry name" value="Biotin_lipoyl"/>
</dbReference>
<evidence type="ECO:0000259" key="11">
    <source>
        <dbReference type="PROSITE" id="PS51826"/>
    </source>
</evidence>
<accession>Q6BST9</accession>
<dbReference type="STRING" id="284592.Q6BST9"/>
<dbReference type="Gene3D" id="4.10.320.10">
    <property type="entry name" value="E3-binding domain"/>
    <property type="match status" value="1"/>
</dbReference>
<dbReference type="VEuPathDB" id="FungiDB:DEHA2D06292g"/>
<feature type="region of interest" description="Disordered" evidence="9">
    <location>
        <begin position="111"/>
        <end position="180"/>
    </location>
</feature>
<dbReference type="GO" id="GO:0045254">
    <property type="term" value="C:pyruvate dehydrogenase complex"/>
    <property type="evidence" value="ECO:0007669"/>
    <property type="project" value="EnsemblFungi"/>
</dbReference>
<evidence type="ECO:0000259" key="10">
    <source>
        <dbReference type="PROSITE" id="PS50968"/>
    </source>
</evidence>
<protein>
    <recommendedName>
        <fullName evidence="8">Dihydrolipoamide dehydrogenase-binding protein of pyruvate dehydrogenase complex</fullName>
    </recommendedName>
</protein>
<evidence type="ECO:0000256" key="3">
    <source>
        <dbReference type="ARBA" id="ARBA00022823"/>
    </source>
</evidence>
<dbReference type="InterPro" id="IPR045257">
    <property type="entry name" value="E2/Pdx1"/>
</dbReference>
<comment type="similarity">
    <text evidence="2">Belongs to the 2-oxoacid dehydrogenase family.</text>
</comment>
<dbReference type="Pfam" id="PF00364">
    <property type="entry name" value="Biotin_lipoyl"/>
    <property type="match status" value="1"/>
</dbReference>
<dbReference type="GO" id="GO:0004742">
    <property type="term" value="F:dihydrolipoyllysine-residue acetyltransferase activity"/>
    <property type="evidence" value="ECO:0007669"/>
    <property type="project" value="TreeGrafter"/>
</dbReference>
<organism evidence="12 13">
    <name type="scientific">Debaryomyces hansenii (strain ATCC 36239 / CBS 767 / BCRC 21394 / JCM 1990 / NBRC 0083 / IGC 2968)</name>
    <name type="common">Yeast</name>
    <name type="synonym">Torulaspora hansenii</name>
    <dbReference type="NCBI Taxonomy" id="284592"/>
    <lineage>
        <taxon>Eukaryota</taxon>
        <taxon>Fungi</taxon>
        <taxon>Dikarya</taxon>
        <taxon>Ascomycota</taxon>
        <taxon>Saccharomycotina</taxon>
        <taxon>Pichiomycetes</taxon>
        <taxon>Debaryomycetaceae</taxon>
        <taxon>Debaryomyces</taxon>
    </lineage>
</organism>
<dbReference type="InParanoid" id="Q6BST9"/>
<dbReference type="InterPro" id="IPR036625">
    <property type="entry name" value="E3-bd_dom_sf"/>
</dbReference>
<dbReference type="SUPFAM" id="SSF47005">
    <property type="entry name" value="Peripheral subunit-binding domain of 2-oxo acid dehydrogenase complex"/>
    <property type="match status" value="1"/>
</dbReference>
<dbReference type="InterPro" id="IPR003016">
    <property type="entry name" value="2-oxoA_DH_lipoyl-BS"/>
</dbReference>
<reference evidence="12 13" key="1">
    <citation type="journal article" date="2004" name="Nature">
        <title>Genome evolution in yeasts.</title>
        <authorList>
            <consortium name="Genolevures"/>
            <person name="Dujon B."/>
            <person name="Sherman D."/>
            <person name="Fischer G."/>
            <person name="Durrens P."/>
            <person name="Casaregola S."/>
            <person name="Lafontaine I."/>
            <person name="de Montigny J."/>
            <person name="Marck C."/>
            <person name="Neuveglise C."/>
            <person name="Talla E."/>
            <person name="Goffard N."/>
            <person name="Frangeul L."/>
            <person name="Aigle M."/>
            <person name="Anthouard V."/>
            <person name="Babour A."/>
            <person name="Barbe V."/>
            <person name="Barnay S."/>
            <person name="Blanchin S."/>
            <person name="Beckerich J.M."/>
            <person name="Beyne E."/>
            <person name="Bleykasten C."/>
            <person name="Boisrame A."/>
            <person name="Boyer J."/>
            <person name="Cattolico L."/>
            <person name="Confanioleri F."/>
            <person name="de Daruvar A."/>
            <person name="Despons L."/>
            <person name="Fabre E."/>
            <person name="Fairhead C."/>
            <person name="Ferry-Dumazet H."/>
            <person name="Groppi A."/>
            <person name="Hantraye F."/>
            <person name="Hennequin C."/>
            <person name="Jauniaux N."/>
            <person name="Joyet P."/>
            <person name="Kachouri R."/>
            <person name="Kerrest A."/>
            <person name="Koszul R."/>
            <person name="Lemaire M."/>
            <person name="Lesur I."/>
            <person name="Ma L."/>
            <person name="Muller H."/>
            <person name="Nicaud J.M."/>
            <person name="Nikolski M."/>
            <person name="Oztas S."/>
            <person name="Ozier-Kalogeropoulos O."/>
            <person name="Pellenz S."/>
            <person name="Potier S."/>
            <person name="Richard G.F."/>
            <person name="Straub M.L."/>
            <person name="Suleau A."/>
            <person name="Swennene D."/>
            <person name="Tekaia F."/>
            <person name="Wesolowski-Louvel M."/>
            <person name="Westhof E."/>
            <person name="Wirth B."/>
            <person name="Zeniou-Meyer M."/>
            <person name="Zivanovic I."/>
            <person name="Bolotin-Fukuhara M."/>
            <person name="Thierry A."/>
            <person name="Bouchier C."/>
            <person name="Caudron B."/>
            <person name="Scarpelli C."/>
            <person name="Gaillardin C."/>
            <person name="Weissenbach J."/>
            <person name="Wincker P."/>
            <person name="Souciet J.L."/>
        </authorList>
    </citation>
    <scope>NUCLEOTIDE SEQUENCE [LARGE SCALE GENOMIC DNA]</scope>
    <source>
        <strain evidence="13">ATCC 36239 / CBS 767 / BCRC 21394 / JCM 1990 / NBRC 0083 / IGC 2968</strain>
    </source>
</reference>
<feature type="domain" description="Lipoyl-binding" evidence="10">
    <location>
        <begin position="32"/>
        <end position="108"/>
    </location>
</feature>
<dbReference type="HOGENOM" id="CLU_035825_2_1_1"/>
<evidence type="ECO:0000256" key="1">
    <source>
        <dbReference type="ARBA" id="ARBA00004305"/>
    </source>
</evidence>
<dbReference type="PANTHER" id="PTHR23151:SF82">
    <property type="entry name" value="PYRUVATE DEHYDROGENASE COMPLEX PROTEIN X COMPONENT, MITOCHONDRIAL"/>
    <property type="match status" value="1"/>
</dbReference>
<dbReference type="PANTHER" id="PTHR23151">
    <property type="entry name" value="DIHYDROLIPOAMIDE ACETYL/SUCCINYL-TRANSFERASE-RELATED"/>
    <property type="match status" value="1"/>
</dbReference>
<dbReference type="GO" id="GO:0006086">
    <property type="term" value="P:pyruvate decarboxylation to acetyl-CoA"/>
    <property type="evidence" value="ECO:0007669"/>
    <property type="project" value="EnsemblFungi"/>
</dbReference>
<evidence type="ECO:0000256" key="7">
    <source>
        <dbReference type="ARBA" id="ARBA00065810"/>
    </source>
</evidence>
<dbReference type="GO" id="GO:0005198">
    <property type="term" value="F:structural molecule activity"/>
    <property type="evidence" value="ECO:0007669"/>
    <property type="project" value="EnsemblFungi"/>
</dbReference>
<comment type="function">
    <text evidence="6">Required for anchoring dihydrolipoamide dehydrogenase (E3) to the dihydrolipoamide transacetylase (E2) core of the pyruvate dehydrogenase complexes of eukaryotes. This specific binding is essential for a functional PDH complex.</text>
</comment>
<sequence length="431" mass="46795">MLRGSTLRPIIRSNVNRYVKSAFHSSVKLNAGSVFKMPAMSPTMTEGGIVSWKFKAGDEFSAGDVLLEVETDKATIDVEAQDDGIMWEVLENDGASGVAVGKPIALLAEPGDDLSSLEKPSLESEAPKAASEEAPKKEAKEQPKEQPKEQSKTQKAEKTQPKKSGSDTDSGSVFLSANPSQKLSPSVELLLHQNNISADDAISKIPASGPNGRLLKGDVLAYVGDIKKDAVVSIAKFIKSRERLDLSNIKLAEPKPKDAGKAENIEPEKPSNILTVEMTSEFPEDISKDKFKYAFEKSIKSAIRITYAHRFPEYSSSPSASSLVESDLFDDLLAPSVTKNRFEVYDVNYNFFGSVASPTLSAAIADEFDEILGLSAPSPSVSSISDEGMHSVNVEFKIKFNESLTDSKAFVDYFEGSLLSQIPSRRLKITN</sequence>
<dbReference type="KEGG" id="dha:DEHA2D06292g"/>
<gene>
    <name evidence="12" type="ordered locus">DEHA2D06292g</name>
</gene>
<dbReference type="GeneID" id="2901021"/>
<dbReference type="RefSeq" id="XP_458731.2">
    <property type="nucleotide sequence ID" value="XM_458731.1"/>
</dbReference>